<proteinExistence type="predicted"/>
<feature type="transmembrane region" description="Helical" evidence="1">
    <location>
        <begin position="87"/>
        <end position="104"/>
    </location>
</feature>
<dbReference type="EMBL" id="JAHXZN010000004">
    <property type="protein sequence ID" value="MBW6531831.1"/>
    <property type="molecule type" value="Genomic_DNA"/>
</dbReference>
<feature type="transmembrane region" description="Helical" evidence="1">
    <location>
        <begin position="21"/>
        <end position="38"/>
    </location>
</feature>
<dbReference type="Proteomes" id="UP000759103">
    <property type="component" value="Unassembled WGS sequence"/>
</dbReference>
<evidence type="ECO:0000313" key="3">
    <source>
        <dbReference type="Proteomes" id="UP000759103"/>
    </source>
</evidence>
<organism evidence="2 3">
    <name type="scientific">Sphingomonas citri</name>
    <dbReference type="NCBI Taxonomy" id="2862499"/>
    <lineage>
        <taxon>Bacteria</taxon>
        <taxon>Pseudomonadati</taxon>
        <taxon>Pseudomonadota</taxon>
        <taxon>Alphaproteobacteria</taxon>
        <taxon>Sphingomonadales</taxon>
        <taxon>Sphingomonadaceae</taxon>
        <taxon>Sphingomonas</taxon>
    </lineage>
</organism>
<keyword evidence="3" id="KW-1185">Reference proteome</keyword>
<sequence length="112" mass="12166">MAVRKLPIGLPQAIVKHGGSILWALLIYWAISALRPMWTPRQSGVFAVVITTTVELSQLYHAPALDALRETTFGALMLGRVFSPWDVISYAAAVVFGVTIDQAIRGKSSASR</sequence>
<name>A0ABS7BQG7_9SPHN</name>
<protein>
    <submittedName>
        <fullName evidence="2">DUF2809 domain-containing protein</fullName>
    </submittedName>
</protein>
<dbReference type="InterPro" id="IPR021257">
    <property type="entry name" value="DUF2809"/>
</dbReference>
<dbReference type="Pfam" id="PF10990">
    <property type="entry name" value="DUF2809"/>
    <property type="match status" value="1"/>
</dbReference>
<gene>
    <name evidence="2" type="ORF">KZ820_13900</name>
</gene>
<keyword evidence="1" id="KW-0812">Transmembrane</keyword>
<evidence type="ECO:0000256" key="1">
    <source>
        <dbReference type="SAM" id="Phobius"/>
    </source>
</evidence>
<keyword evidence="1" id="KW-1133">Transmembrane helix</keyword>
<accession>A0ABS7BQG7</accession>
<keyword evidence="1" id="KW-0472">Membrane</keyword>
<evidence type="ECO:0000313" key="2">
    <source>
        <dbReference type="EMBL" id="MBW6531831.1"/>
    </source>
</evidence>
<reference evidence="2 3" key="1">
    <citation type="submission" date="2021-07" db="EMBL/GenBank/DDBJ databases">
        <title>Sphingomonas sp.</title>
        <authorList>
            <person name="Feng G."/>
            <person name="Li J."/>
            <person name="Pan M."/>
        </authorList>
    </citation>
    <scope>NUCLEOTIDE SEQUENCE [LARGE SCALE GENOMIC DNA]</scope>
    <source>
        <strain evidence="2 3">RRHST34</strain>
    </source>
</reference>
<comment type="caution">
    <text evidence="2">The sequence shown here is derived from an EMBL/GenBank/DDBJ whole genome shotgun (WGS) entry which is preliminary data.</text>
</comment>